<evidence type="ECO:0000313" key="3">
    <source>
        <dbReference type="EMBL" id="CAI6335120.1"/>
    </source>
</evidence>
<feature type="domain" description="Glycoside hydrolase 131 catalytic N-terminal" evidence="2">
    <location>
        <begin position="34"/>
        <end position="299"/>
    </location>
</feature>
<proteinExistence type="predicted"/>
<keyword evidence="4" id="KW-1185">Reference proteome</keyword>
<reference evidence="3" key="1">
    <citation type="submission" date="2023-01" db="EMBL/GenBank/DDBJ databases">
        <authorList>
            <person name="Van Ghelder C."/>
            <person name="Rancurel C."/>
        </authorList>
    </citation>
    <scope>NUCLEOTIDE SEQUENCE</scope>
    <source>
        <strain evidence="3">CNCM I-4278</strain>
    </source>
</reference>
<accession>A0A9W4XNP2</accession>
<evidence type="ECO:0000259" key="2">
    <source>
        <dbReference type="Pfam" id="PF18271"/>
    </source>
</evidence>
<keyword evidence="1" id="KW-0732">Signal</keyword>
<feature type="chain" id="PRO_5040863663" description="Glycoside hydrolase 131 catalytic N-terminal domain-containing protein" evidence="1">
    <location>
        <begin position="18"/>
        <end position="303"/>
    </location>
</feature>
<name>A0A9W4XNP2_9PLEO</name>
<evidence type="ECO:0000256" key="1">
    <source>
        <dbReference type="SAM" id="SignalP"/>
    </source>
</evidence>
<dbReference type="Gene3D" id="2.60.120.1160">
    <property type="match status" value="1"/>
</dbReference>
<sequence>MQPRFAVFSALLALTTSTPLYVPEHLPNPIKCPIIFDGRIPENQTLASFDTSSSPYSPTYVKGENLTWSSILLLPNASHSRFDTPSRKPLEVTINDASLFRPGGGDLQVGFRRVGLLLKDDKNDPGADAADSGIVTFHWSVKQDAARPFNLSHEYMNVWHERADYAGNQFTFVGGVVLEVDGGTGEDTKEERESWKVQGKSNNVVFRTPIVFDEWQNFAIQLDYVNNTLQVFYSEGNAELEAGTEKIENDNSGGGQLQLGIAKKPTETETVVFDGYQESIQGREGQIYGGVFVENSSEGCLSI</sequence>
<protein>
    <recommendedName>
        <fullName evidence="2">Glycoside hydrolase 131 catalytic N-terminal domain-containing protein</fullName>
    </recommendedName>
</protein>
<dbReference type="OrthoDB" id="5283326at2759"/>
<dbReference type="PANTHER" id="PTHR34612">
    <property type="entry name" value="GH131_N DOMAIN-CONTAINING PROTEIN"/>
    <property type="match status" value="1"/>
</dbReference>
<dbReference type="Pfam" id="PF18271">
    <property type="entry name" value="GH131_N"/>
    <property type="match status" value="1"/>
</dbReference>
<dbReference type="PANTHER" id="PTHR34612:SF4">
    <property type="entry name" value="GLYCOSIDE HYDROLASE 131 CATALYTIC N-TERMINAL DOMAIN-CONTAINING PROTEIN"/>
    <property type="match status" value="1"/>
</dbReference>
<dbReference type="Proteomes" id="UP001152607">
    <property type="component" value="Unassembled WGS sequence"/>
</dbReference>
<dbReference type="InterPro" id="IPR041524">
    <property type="entry name" value="GH131_N"/>
</dbReference>
<dbReference type="AlphaFoldDB" id="A0A9W4XNP2"/>
<evidence type="ECO:0000313" key="4">
    <source>
        <dbReference type="Proteomes" id="UP001152607"/>
    </source>
</evidence>
<comment type="caution">
    <text evidence="3">The sequence shown here is derived from an EMBL/GenBank/DDBJ whole genome shotgun (WGS) entry which is preliminary data.</text>
</comment>
<dbReference type="EMBL" id="CAOQHR010000005">
    <property type="protein sequence ID" value="CAI6335120.1"/>
    <property type="molecule type" value="Genomic_DNA"/>
</dbReference>
<organism evidence="3 4">
    <name type="scientific">Periconia digitata</name>
    <dbReference type="NCBI Taxonomy" id="1303443"/>
    <lineage>
        <taxon>Eukaryota</taxon>
        <taxon>Fungi</taxon>
        <taxon>Dikarya</taxon>
        <taxon>Ascomycota</taxon>
        <taxon>Pezizomycotina</taxon>
        <taxon>Dothideomycetes</taxon>
        <taxon>Pleosporomycetidae</taxon>
        <taxon>Pleosporales</taxon>
        <taxon>Massarineae</taxon>
        <taxon>Periconiaceae</taxon>
        <taxon>Periconia</taxon>
    </lineage>
</organism>
<gene>
    <name evidence="3" type="ORF">PDIGIT_LOCUS8197</name>
</gene>
<feature type="signal peptide" evidence="1">
    <location>
        <begin position="1"/>
        <end position="17"/>
    </location>
</feature>